<evidence type="ECO:0000313" key="5">
    <source>
        <dbReference type="EMBL" id="CAH0477532.1"/>
    </source>
</evidence>
<dbReference type="GO" id="GO:0016538">
    <property type="term" value="F:cyclin-dependent protein serine/threonine kinase regulator activity"/>
    <property type="evidence" value="ECO:0007669"/>
    <property type="project" value="InterPro"/>
</dbReference>
<evidence type="ECO:0000256" key="3">
    <source>
        <dbReference type="SAM" id="Phobius"/>
    </source>
</evidence>
<evidence type="ECO:0000256" key="2">
    <source>
        <dbReference type="SAM" id="MobiDB-lite"/>
    </source>
</evidence>
<dbReference type="FunFam" id="1.10.472.10:FF:000182">
    <property type="entry name" value="Cyclin-like protein"/>
    <property type="match status" value="1"/>
</dbReference>
<dbReference type="Proteomes" id="UP001160483">
    <property type="component" value="Unassembled WGS sequence"/>
</dbReference>
<dbReference type="AlphaFoldDB" id="A0AAU9KTE1"/>
<dbReference type="InterPro" id="IPR043198">
    <property type="entry name" value="Cyclin/Ssn8"/>
</dbReference>
<sequence>MCSYRSAARILRIDRIPLRPLCNSTTSFLAEEDRNNVQLAKPLVYLYLTNAFYSLIVFYYTLLCLCQEWYYTPNTKPLPLTVYRASKHFKITRKNMTSDWIFTDEEMRATPSMRDGMKYTDELILRRNACNFVEKMAKALDLPKLAQISANNFLHRFYMRQSFVRYDKFLVAAACVLLGSKAEESPKKIGYVAKEYIAVRKIVEKDQIFAIQKHEPQLIASKIISMEGVVLHNLSYELTLSHPYKYINEKVDKVVRLQQLNDQESKVMSSKIKQVAWSFLNDSAYTTACLRLESVDLAAGAVYLAGLYESYVPEDLCTASGQSWWSALSTPLHTLQDAARYLLNAYTAPYIKTNVLAAGLSKLVYLFYPPKLVESPASFAELNVGEQERSSPMVSSPMDSAACVTSPECGNSQGRSPCDHDFDHDVKSRVKHSEESPRETALVPATPTSLLDNFPIANDRSSADKLSGSNAAMRAGSSGKTARKRGNDVENMFCSGKKFKYCL</sequence>
<dbReference type="EMBL" id="CAKKTJ010000176">
    <property type="protein sequence ID" value="CAH0477532.1"/>
    <property type="molecule type" value="Genomic_DNA"/>
</dbReference>
<proteinExistence type="inferred from homology"/>
<keyword evidence="3" id="KW-0812">Transmembrane</keyword>
<feature type="transmembrane region" description="Helical" evidence="3">
    <location>
        <begin position="44"/>
        <end position="63"/>
    </location>
</feature>
<dbReference type="Pfam" id="PF00134">
    <property type="entry name" value="Cyclin_N"/>
    <property type="match status" value="1"/>
</dbReference>
<keyword evidence="1" id="KW-0195">Cyclin</keyword>
<dbReference type="InterPro" id="IPR013763">
    <property type="entry name" value="Cyclin-like_dom"/>
</dbReference>
<comment type="similarity">
    <text evidence="1">Belongs to the cyclin family.</text>
</comment>
<dbReference type="InterPro" id="IPR036915">
    <property type="entry name" value="Cyclin-like_sf"/>
</dbReference>
<dbReference type="CDD" id="cd20546">
    <property type="entry name" value="CYCLIN_SpCG1C_ScCTK2-like_rpt2"/>
    <property type="match status" value="1"/>
</dbReference>
<protein>
    <recommendedName>
        <fullName evidence="4">Cyclin-like domain-containing protein</fullName>
    </recommendedName>
</protein>
<organism evidence="5 6">
    <name type="scientific">Peronospora belbahrii</name>
    <dbReference type="NCBI Taxonomy" id="622444"/>
    <lineage>
        <taxon>Eukaryota</taxon>
        <taxon>Sar</taxon>
        <taxon>Stramenopiles</taxon>
        <taxon>Oomycota</taxon>
        <taxon>Peronosporomycetes</taxon>
        <taxon>Peronosporales</taxon>
        <taxon>Peronosporaceae</taxon>
        <taxon>Peronospora</taxon>
    </lineage>
</organism>
<keyword evidence="3" id="KW-1133">Transmembrane helix</keyword>
<feature type="domain" description="Cyclin-like" evidence="4">
    <location>
        <begin position="252"/>
        <end position="344"/>
    </location>
</feature>
<gene>
    <name evidence="5" type="ORF">PBS003_LOCUS4278</name>
</gene>
<dbReference type="SUPFAM" id="SSF47954">
    <property type="entry name" value="Cyclin-like"/>
    <property type="match status" value="2"/>
</dbReference>
<name>A0AAU9KTE1_9STRA</name>
<dbReference type="Gene3D" id="1.10.472.10">
    <property type="entry name" value="Cyclin-like"/>
    <property type="match status" value="2"/>
</dbReference>
<keyword evidence="3" id="KW-0472">Membrane</keyword>
<feature type="region of interest" description="Disordered" evidence="2">
    <location>
        <begin position="413"/>
        <end position="442"/>
    </location>
</feature>
<accession>A0AAU9KTE1</accession>
<evidence type="ECO:0000259" key="4">
    <source>
        <dbReference type="SMART" id="SM00385"/>
    </source>
</evidence>
<evidence type="ECO:0000256" key="1">
    <source>
        <dbReference type="RuleBase" id="RU000383"/>
    </source>
</evidence>
<reference evidence="5" key="1">
    <citation type="submission" date="2021-11" db="EMBL/GenBank/DDBJ databases">
        <authorList>
            <person name="Islam A."/>
            <person name="Islam S."/>
            <person name="Flora M.S."/>
            <person name="Rahman M."/>
            <person name="Ziaur R.M."/>
            <person name="Epstein J.H."/>
            <person name="Hassan M."/>
            <person name="Klassen M."/>
            <person name="Woodard K."/>
            <person name="Webb A."/>
            <person name="Webby R.J."/>
            <person name="El Zowalaty M.E."/>
        </authorList>
    </citation>
    <scope>NUCLEOTIDE SEQUENCE</scope>
    <source>
        <strain evidence="5">Pbs3</strain>
    </source>
</reference>
<dbReference type="GO" id="GO:0006357">
    <property type="term" value="P:regulation of transcription by RNA polymerase II"/>
    <property type="evidence" value="ECO:0007669"/>
    <property type="project" value="InterPro"/>
</dbReference>
<dbReference type="SMART" id="SM00385">
    <property type="entry name" value="CYCLIN"/>
    <property type="match status" value="2"/>
</dbReference>
<comment type="caution">
    <text evidence="5">The sequence shown here is derived from an EMBL/GenBank/DDBJ whole genome shotgun (WGS) entry which is preliminary data.</text>
</comment>
<dbReference type="InterPro" id="IPR006671">
    <property type="entry name" value="Cyclin_N"/>
</dbReference>
<feature type="compositionally biased region" description="Basic and acidic residues" evidence="2">
    <location>
        <begin position="417"/>
        <end position="438"/>
    </location>
</feature>
<evidence type="ECO:0000313" key="6">
    <source>
        <dbReference type="Proteomes" id="UP001160483"/>
    </source>
</evidence>
<dbReference type="PANTHER" id="PTHR10026">
    <property type="entry name" value="CYCLIN"/>
    <property type="match status" value="1"/>
</dbReference>
<feature type="domain" description="Cyclin-like" evidence="4">
    <location>
        <begin position="131"/>
        <end position="209"/>
    </location>
</feature>
<feature type="region of interest" description="Disordered" evidence="2">
    <location>
        <begin position="461"/>
        <end position="485"/>
    </location>
</feature>